<evidence type="ECO:0000313" key="7">
    <source>
        <dbReference type="Proteomes" id="UP000823823"/>
    </source>
</evidence>
<name>A0A9D2LCZ6_9MICO</name>
<evidence type="ECO:0000256" key="4">
    <source>
        <dbReference type="RuleBase" id="RU004508"/>
    </source>
</evidence>
<dbReference type="GO" id="GO:0000271">
    <property type="term" value="P:polysaccharide biosynthetic process"/>
    <property type="evidence" value="ECO:0007669"/>
    <property type="project" value="TreeGrafter"/>
</dbReference>
<evidence type="ECO:0000256" key="1">
    <source>
        <dbReference type="ARBA" id="ARBA00001933"/>
    </source>
</evidence>
<keyword evidence="6" id="KW-0032">Aminotransferase</keyword>
<comment type="caution">
    <text evidence="6">The sequence shown here is derived from an EMBL/GenBank/DDBJ whole genome shotgun (WGS) entry which is preliminary data.</text>
</comment>
<dbReference type="PIRSF" id="PIRSF000390">
    <property type="entry name" value="PLP_StrS"/>
    <property type="match status" value="1"/>
</dbReference>
<dbReference type="Gene3D" id="3.90.1150.10">
    <property type="entry name" value="Aspartate Aminotransferase, domain 1"/>
    <property type="match status" value="1"/>
</dbReference>
<dbReference type="Proteomes" id="UP000823823">
    <property type="component" value="Unassembled WGS sequence"/>
</dbReference>
<evidence type="ECO:0000256" key="3">
    <source>
        <dbReference type="PIRSR" id="PIRSR000390-2"/>
    </source>
</evidence>
<evidence type="ECO:0000313" key="6">
    <source>
        <dbReference type="EMBL" id="HJB10233.1"/>
    </source>
</evidence>
<dbReference type="InterPro" id="IPR015421">
    <property type="entry name" value="PyrdxlP-dep_Trfase_major"/>
</dbReference>
<dbReference type="CDD" id="cd00616">
    <property type="entry name" value="AHBA_syn"/>
    <property type="match status" value="1"/>
</dbReference>
<dbReference type="GO" id="GO:0030170">
    <property type="term" value="F:pyridoxal phosphate binding"/>
    <property type="evidence" value="ECO:0007669"/>
    <property type="project" value="TreeGrafter"/>
</dbReference>
<dbReference type="PANTHER" id="PTHR30244">
    <property type="entry name" value="TRANSAMINASE"/>
    <property type="match status" value="1"/>
</dbReference>
<dbReference type="InterPro" id="IPR015422">
    <property type="entry name" value="PyrdxlP-dep_Trfase_small"/>
</dbReference>
<evidence type="ECO:0000256" key="2">
    <source>
        <dbReference type="PIRSR" id="PIRSR000390-1"/>
    </source>
</evidence>
<protein>
    <submittedName>
        <fullName evidence="6">DegT/DnrJ/EryC1/StrS family aminotransferase</fullName>
    </submittedName>
</protein>
<gene>
    <name evidence="6" type="ORF">H9786_06840</name>
</gene>
<feature type="region of interest" description="Disordered" evidence="5">
    <location>
        <begin position="1"/>
        <end position="32"/>
    </location>
</feature>
<comment type="similarity">
    <text evidence="4">Belongs to the DegT/DnrJ/EryC1 family.</text>
</comment>
<dbReference type="AlphaFoldDB" id="A0A9D2LCZ6"/>
<feature type="modified residue" description="N6-(pyridoxal phosphate)lysine" evidence="3">
    <location>
        <position position="207"/>
    </location>
</feature>
<sequence length="414" mass="44149">MPSEPLLALDGGPPVLPRGSLPSTNDAAGRTIGPEEEAAVLRVLRSGMLSGVWGTEVKALQAEFAEMMGSAHAVACSSGTAALHLAVAAVDPAPGQEIIVPPISDMGSVLPVIAQNAVPVFADLDPVTGCLDPEDVRRRITSRTRAILVVHLFGGAARVRELREIADEAGVLLIEDCAQAYLARERPGDPVVGTIGHLGCFSLQQTKHITTGDGGLVITDDAKLARAMRLFADKAWPRDTGERTYLSFALNYRMPELSGAVARVQLTRLQAVVDRRRRHAHHLSAALAQLPGLTTPAPAGIHAYWYYPLLVDGLDHAGLRRFAAALGAEGVPCVAGYIARPLYQEPVLREPTAYGGSGYPIRGRIDYPDGECPVAEALVSERLLAVPWNENYTDEQVDAMAEAIDKVHRAVVPA</sequence>
<organism evidence="6 7">
    <name type="scientific">Candidatus Brachybacterium merdavium</name>
    <dbReference type="NCBI Taxonomy" id="2838513"/>
    <lineage>
        <taxon>Bacteria</taxon>
        <taxon>Bacillati</taxon>
        <taxon>Actinomycetota</taxon>
        <taxon>Actinomycetes</taxon>
        <taxon>Micrococcales</taxon>
        <taxon>Dermabacteraceae</taxon>
        <taxon>Brachybacterium</taxon>
    </lineage>
</organism>
<dbReference type="InterPro" id="IPR000653">
    <property type="entry name" value="DegT/StrS_aminotransferase"/>
</dbReference>
<dbReference type="Gene3D" id="3.40.640.10">
    <property type="entry name" value="Type I PLP-dependent aspartate aminotransferase-like (Major domain)"/>
    <property type="match status" value="1"/>
</dbReference>
<evidence type="ECO:0000256" key="5">
    <source>
        <dbReference type="SAM" id="MobiDB-lite"/>
    </source>
</evidence>
<dbReference type="SUPFAM" id="SSF53383">
    <property type="entry name" value="PLP-dependent transferases"/>
    <property type="match status" value="1"/>
</dbReference>
<dbReference type="GO" id="GO:0008483">
    <property type="term" value="F:transaminase activity"/>
    <property type="evidence" value="ECO:0007669"/>
    <property type="project" value="UniProtKB-KW"/>
</dbReference>
<proteinExistence type="inferred from homology"/>
<accession>A0A9D2LCZ6</accession>
<dbReference type="Pfam" id="PF01041">
    <property type="entry name" value="DegT_DnrJ_EryC1"/>
    <property type="match status" value="1"/>
</dbReference>
<feature type="active site" description="Proton acceptor" evidence="2">
    <location>
        <position position="207"/>
    </location>
</feature>
<dbReference type="InterPro" id="IPR015424">
    <property type="entry name" value="PyrdxlP-dep_Trfase"/>
</dbReference>
<comment type="cofactor">
    <cofactor evidence="1">
        <name>pyridoxal 5'-phosphate</name>
        <dbReference type="ChEBI" id="CHEBI:597326"/>
    </cofactor>
</comment>
<dbReference type="EMBL" id="DWZH01000050">
    <property type="protein sequence ID" value="HJB10233.1"/>
    <property type="molecule type" value="Genomic_DNA"/>
</dbReference>
<keyword evidence="6" id="KW-0808">Transferase</keyword>
<reference evidence="6" key="1">
    <citation type="journal article" date="2021" name="PeerJ">
        <title>Extensive microbial diversity within the chicken gut microbiome revealed by metagenomics and culture.</title>
        <authorList>
            <person name="Gilroy R."/>
            <person name="Ravi A."/>
            <person name="Getino M."/>
            <person name="Pursley I."/>
            <person name="Horton D.L."/>
            <person name="Alikhan N.F."/>
            <person name="Baker D."/>
            <person name="Gharbi K."/>
            <person name="Hall N."/>
            <person name="Watson M."/>
            <person name="Adriaenssens E.M."/>
            <person name="Foster-Nyarko E."/>
            <person name="Jarju S."/>
            <person name="Secka A."/>
            <person name="Antonio M."/>
            <person name="Oren A."/>
            <person name="Chaudhuri R.R."/>
            <person name="La Ragione R."/>
            <person name="Hildebrand F."/>
            <person name="Pallen M.J."/>
        </authorList>
    </citation>
    <scope>NUCLEOTIDE SEQUENCE</scope>
    <source>
        <strain evidence="6">ChiHjej13B12-24818</strain>
    </source>
</reference>
<reference evidence="6" key="2">
    <citation type="submission" date="2021-04" db="EMBL/GenBank/DDBJ databases">
        <authorList>
            <person name="Gilroy R."/>
        </authorList>
    </citation>
    <scope>NUCLEOTIDE SEQUENCE</scope>
    <source>
        <strain evidence="6">ChiHjej13B12-24818</strain>
    </source>
</reference>
<keyword evidence="3 4" id="KW-0663">Pyridoxal phosphate</keyword>
<dbReference type="PANTHER" id="PTHR30244:SF34">
    <property type="entry name" value="DTDP-4-AMINO-4,6-DIDEOXYGALACTOSE TRANSAMINASE"/>
    <property type="match status" value="1"/>
</dbReference>